<reference evidence="1 2" key="1">
    <citation type="submission" date="2013-07" db="EMBL/GenBank/DDBJ databases">
        <authorList>
            <person name="Weinstock G."/>
            <person name="Sodergren E."/>
            <person name="Wylie T."/>
            <person name="Fulton L."/>
            <person name="Fulton R."/>
            <person name="Fronick C."/>
            <person name="O'Laughlin M."/>
            <person name="Godfrey J."/>
            <person name="Miner T."/>
            <person name="Herter B."/>
            <person name="Appelbaum E."/>
            <person name="Cordes M."/>
            <person name="Lek S."/>
            <person name="Wollam A."/>
            <person name="Pepin K.H."/>
            <person name="Palsikar V.B."/>
            <person name="Mitreva M."/>
            <person name="Wilson R.K."/>
        </authorList>
    </citation>
    <scope>NUCLEOTIDE SEQUENCE [LARGE SCALE GENOMIC DNA]</scope>
    <source>
        <strain evidence="1 2">ATCC 27760</strain>
    </source>
</reference>
<evidence type="ECO:0000313" key="2">
    <source>
        <dbReference type="Proteomes" id="UP000016662"/>
    </source>
</evidence>
<dbReference type="PATRIC" id="fig|411473.3.peg.1010"/>
<accession>U2KWD0</accession>
<keyword evidence="2" id="KW-1185">Reference proteome</keyword>
<gene>
    <name evidence="1" type="ORF">RUMCAL_01241</name>
</gene>
<dbReference type="HOGENOM" id="CLU_2938974_0_0_9"/>
<evidence type="ECO:0000313" key="1">
    <source>
        <dbReference type="EMBL" id="ERJ96395.1"/>
    </source>
</evidence>
<organism evidence="1 2">
    <name type="scientific">Ruminococcus callidus ATCC 27760</name>
    <dbReference type="NCBI Taxonomy" id="411473"/>
    <lineage>
        <taxon>Bacteria</taxon>
        <taxon>Bacillati</taxon>
        <taxon>Bacillota</taxon>
        <taxon>Clostridia</taxon>
        <taxon>Eubacteriales</taxon>
        <taxon>Oscillospiraceae</taxon>
        <taxon>Ruminococcus</taxon>
    </lineage>
</organism>
<name>U2KWD0_9FIRM</name>
<proteinExistence type="predicted"/>
<dbReference type="EMBL" id="AWVF01000156">
    <property type="protein sequence ID" value="ERJ96395.1"/>
    <property type="molecule type" value="Genomic_DNA"/>
</dbReference>
<dbReference type="AlphaFoldDB" id="U2KWD0"/>
<dbReference type="Proteomes" id="UP000016662">
    <property type="component" value="Unassembled WGS sequence"/>
</dbReference>
<protein>
    <submittedName>
        <fullName evidence="1">Uncharacterized protein</fullName>
    </submittedName>
</protein>
<comment type="caution">
    <text evidence="1">The sequence shown here is derived from an EMBL/GenBank/DDBJ whole genome shotgun (WGS) entry which is preliminary data.</text>
</comment>
<sequence>MGFNPIITHLFCDFNRFFAFLQKKCKSLNRKFFPPHHLSASTFTVPHYYSTSFLRFQSFF</sequence>